<organism evidence="3 4">
    <name type="scientific">Setaria italica</name>
    <name type="common">Foxtail millet</name>
    <name type="synonym">Panicum italicum</name>
    <dbReference type="NCBI Taxonomy" id="4555"/>
    <lineage>
        <taxon>Eukaryota</taxon>
        <taxon>Viridiplantae</taxon>
        <taxon>Streptophyta</taxon>
        <taxon>Embryophyta</taxon>
        <taxon>Tracheophyta</taxon>
        <taxon>Spermatophyta</taxon>
        <taxon>Magnoliopsida</taxon>
        <taxon>Liliopsida</taxon>
        <taxon>Poales</taxon>
        <taxon>Poaceae</taxon>
        <taxon>PACMAD clade</taxon>
        <taxon>Panicoideae</taxon>
        <taxon>Panicodae</taxon>
        <taxon>Paniceae</taxon>
        <taxon>Cenchrinae</taxon>
        <taxon>Setaria</taxon>
    </lineage>
</organism>
<evidence type="ECO:0000256" key="2">
    <source>
        <dbReference type="SAM" id="Phobius"/>
    </source>
</evidence>
<feature type="transmembrane region" description="Helical" evidence="2">
    <location>
        <begin position="214"/>
        <end position="237"/>
    </location>
</feature>
<feature type="region of interest" description="Disordered" evidence="1">
    <location>
        <begin position="45"/>
        <end position="138"/>
    </location>
</feature>
<keyword evidence="2" id="KW-1133">Transmembrane helix</keyword>
<reference evidence="4" key="1">
    <citation type="journal article" date="2012" name="Nat. Biotechnol.">
        <title>Reference genome sequence of the model plant Setaria.</title>
        <authorList>
            <person name="Bennetzen J.L."/>
            <person name="Schmutz J."/>
            <person name="Wang H."/>
            <person name="Percifield R."/>
            <person name="Hawkins J."/>
            <person name="Pontaroli A.C."/>
            <person name="Estep M."/>
            <person name="Feng L."/>
            <person name="Vaughn J.N."/>
            <person name="Grimwood J."/>
            <person name="Jenkins J."/>
            <person name="Barry K."/>
            <person name="Lindquist E."/>
            <person name="Hellsten U."/>
            <person name="Deshpande S."/>
            <person name="Wang X."/>
            <person name="Wu X."/>
            <person name="Mitros T."/>
            <person name="Triplett J."/>
            <person name="Yang X."/>
            <person name="Ye C.Y."/>
            <person name="Mauro-Herrera M."/>
            <person name="Wang L."/>
            <person name="Li P."/>
            <person name="Sharma M."/>
            <person name="Sharma R."/>
            <person name="Ronald P.C."/>
            <person name="Panaud O."/>
            <person name="Kellogg E.A."/>
            <person name="Brutnell T.P."/>
            <person name="Doust A.N."/>
            <person name="Tuskan G.A."/>
            <person name="Rokhsar D."/>
            <person name="Devos K.M."/>
        </authorList>
    </citation>
    <scope>NUCLEOTIDE SEQUENCE [LARGE SCALE GENOMIC DNA]</scope>
    <source>
        <strain evidence="4">cv. Yugu1</strain>
    </source>
</reference>
<dbReference type="Gramene" id="KQL14502">
    <property type="protein sequence ID" value="KQL14502"/>
    <property type="gene ID" value="SETIT_022670mg"/>
</dbReference>
<keyword evidence="2" id="KW-0472">Membrane</keyword>
<feature type="compositionally biased region" description="Basic and acidic residues" evidence="1">
    <location>
        <begin position="116"/>
        <end position="128"/>
    </location>
</feature>
<dbReference type="EnsemblPlants" id="KQL14502">
    <property type="protein sequence ID" value="KQL14502"/>
    <property type="gene ID" value="SETIT_022670mg"/>
</dbReference>
<dbReference type="STRING" id="4555.K3Z800"/>
<dbReference type="Pfam" id="PF02681">
    <property type="entry name" value="DUF212"/>
    <property type="match status" value="1"/>
</dbReference>
<sequence length="323" mass="33290">MLRWSCQLGRAGQLRKTCDNARCGGGSVAAQAERKRWRCERVARAGGRRRCGVAGEAWPGDSRGRPSQPTSTKAKPTANSPAPTGKEAPHAENTRDATPPRPVAPTPSPRLATRPATDETRPRDKGGASERASGMRGSEMLTAARGAGTAPSTASSGASASAAADLAGAGGAGAIGGGGGNFPLAVALLAFAFANFINLLSIWLKEKRWDARKFLTSAGVMSSLSATVGSLAVAVGQQEGADSSAFALALVFAAVVMYDASGIRWHTGRQAALLNQIVCDFPPEHPIISTFRPLREPLGHSPLQVFAGAVVGCTVAYFVGKSV</sequence>
<dbReference type="InParanoid" id="K3Z800"/>
<dbReference type="PANTHER" id="PTHR31446:SF29">
    <property type="entry name" value="ACID PHOSPHATASE_VANADIUM-DEPENDENT HALOPEROXIDASE-RELATED PROTEIN"/>
    <property type="match status" value="1"/>
</dbReference>
<feature type="compositionally biased region" description="Polar residues" evidence="1">
    <location>
        <begin position="65"/>
        <end position="82"/>
    </location>
</feature>
<evidence type="ECO:0000313" key="4">
    <source>
        <dbReference type="Proteomes" id="UP000004995"/>
    </source>
</evidence>
<keyword evidence="4" id="KW-1185">Reference proteome</keyword>
<dbReference type="eggNOG" id="ENOG502RYGQ">
    <property type="taxonomic scope" value="Eukaryota"/>
</dbReference>
<protein>
    <submittedName>
        <fullName evidence="3">Uncharacterized protein</fullName>
    </submittedName>
</protein>
<feature type="transmembrane region" description="Helical" evidence="2">
    <location>
        <begin position="243"/>
        <end position="260"/>
    </location>
</feature>
<dbReference type="PANTHER" id="PTHR31446">
    <property type="entry name" value="ACID PHOSPHATASE/VANADIUM-DEPENDENT HALOPEROXIDASE-RELATED PROTEIN"/>
    <property type="match status" value="1"/>
</dbReference>
<dbReference type="AlphaFoldDB" id="K3Z800"/>
<dbReference type="HOGENOM" id="CLU_861665_0_0_1"/>
<accession>K3Z800</accession>
<evidence type="ECO:0000256" key="1">
    <source>
        <dbReference type="SAM" id="MobiDB-lite"/>
    </source>
</evidence>
<proteinExistence type="predicted"/>
<dbReference type="EMBL" id="AGNK02001578">
    <property type="status" value="NOT_ANNOTATED_CDS"/>
    <property type="molecule type" value="Genomic_DNA"/>
</dbReference>
<evidence type="ECO:0000313" key="3">
    <source>
        <dbReference type="EnsemblPlants" id="KQL14502"/>
    </source>
</evidence>
<keyword evidence="2" id="KW-0812">Transmembrane</keyword>
<reference evidence="3" key="2">
    <citation type="submission" date="2018-08" db="UniProtKB">
        <authorList>
            <consortium name="EnsemblPlants"/>
        </authorList>
    </citation>
    <scope>IDENTIFICATION</scope>
    <source>
        <strain evidence="3">Yugu1</strain>
    </source>
</reference>
<feature type="transmembrane region" description="Helical" evidence="2">
    <location>
        <begin position="302"/>
        <end position="320"/>
    </location>
</feature>
<feature type="transmembrane region" description="Helical" evidence="2">
    <location>
        <begin position="182"/>
        <end position="202"/>
    </location>
</feature>
<dbReference type="InterPro" id="IPR003832">
    <property type="entry name" value="DUF212"/>
</dbReference>
<name>K3Z800_SETIT</name>
<feature type="compositionally biased region" description="Pro residues" evidence="1">
    <location>
        <begin position="99"/>
        <end position="108"/>
    </location>
</feature>
<dbReference type="Proteomes" id="UP000004995">
    <property type="component" value="Unassembled WGS sequence"/>
</dbReference>